<dbReference type="GO" id="GO:0043952">
    <property type="term" value="P:protein transport by the Sec complex"/>
    <property type="evidence" value="ECO:0007669"/>
    <property type="project" value="UniProtKB-UniRule"/>
</dbReference>
<evidence type="ECO:0000256" key="7">
    <source>
        <dbReference type="ARBA" id="ARBA00023010"/>
    </source>
</evidence>
<evidence type="ECO:0000313" key="11">
    <source>
        <dbReference type="Proteomes" id="UP000237350"/>
    </source>
</evidence>
<feature type="transmembrane region" description="Helical" evidence="9">
    <location>
        <begin position="32"/>
        <end position="52"/>
    </location>
</feature>
<evidence type="ECO:0000256" key="6">
    <source>
        <dbReference type="ARBA" id="ARBA00022989"/>
    </source>
</evidence>
<accession>A0A2S4JGZ1</accession>
<evidence type="ECO:0000256" key="1">
    <source>
        <dbReference type="ARBA" id="ARBA00004370"/>
    </source>
</evidence>
<evidence type="ECO:0000256" key="3">
    <source>
        <dbReference type="ARBA" id="ARBA00022475"/>
    </source>
</evidence>
<dbReference type="GO" id="GO:0005886">
    <property type="term" value="C:plasma membrane"/>
    <property type="evidence" value="ECO:0007669"/>
    <property type="project" value="UniProtKB-SubCell"/>
</dbReference>
<keyword evidence="5 9" id="KW-0653">Protein transport</keyword>
<dbReference type="AlphaFoldDB" id="A0A2S4JGZ1"/>
<dbReference type="HAMAP" id="MF_00422">
    <property type="entry name" value="SecE"/>
    <property type="match status" value="1"/>
</dbReference>
<dbReference type="GO" id="GO:0009306">
    <property type="term" value="P:protein secretion"/>
    <property type="evidence" value="ECO:0007669"/>
    <property type="project" value="UniProtKB-UniRule"/>
</dbReference>
<dbReference type="PROSITE" id="PS01067">
    <property type="entry name" value="SECE_SEC61G"/>
    <property type="match status" value="1"/>
</dbReference>
<name>A0A2S4JGZ1_9SPIO</name>
<dbReference type="InterPro" id="IPR038379">
    <property type="entry name" value="SecE_sf"/>
</dbReference>
<keyword evidence="11" id="KW-1185">Reference proteome</keyword>
<evidence type="ECO:0000256" key="2">
    <source>
        <dbReference type="ARBA" id="ARBA00022448"/>
    </source>
</evidence>
<dbReference type="NCBIfam" id="TIGR00964">
    <property type="entry name" value="secE_bact"/>
    <property type="match status" value="1"/>
</dbReference>
<comment type="subcellular location">
    <subcellularLocation>
        <location evidence="9">Cell membrane</location>
        <topology evidence="9">Single-pass membrane protein</topology>
    </subcellularLocation>
    <subcellularLocation>
        <location evidence="1">Membrane</location>
    </subcellularLocation>
</comment>
<dbReference type="InterPro" id="IPR005807">
    <property type="entry name" value="SecE_bac"/>
</dbReference>
<sequence>MKKLVEFIRNSYAELKKVTWPSREEVGSSTRVVLVSVLIFAVILGALDYFFLAGIDFLF</sequence>
<keyword evidence="8 9" id="KW-0472">Membrane</keyword>
<organism evidence="10 11">
    <name type="scientific">Alkalispirochaeta sphaeroplastigenens</name>
    <dbReference type="NCBI Taxonomy" id="1187066"/>
    <lineage>
        <taxon>Bacteria</taxon>
        <taxon>Pseudomonadati</taxon>
        <taxon>Spirochaetota</taxon>
        <taxon>Spirochaetia</taxon>
        <taxon>Spirochaetales</taxon>
        <taxon>Spirochaetaceae</taxon>
        <taxon>Alkalispirochaeta</taxon>
    </lineage>
</organism>
<reference evidence="11" key="1">
    <citation type="submission" date="2015-12" db="EMBL/GenBank/DDBJ databases">
        <authorList>
            <person name="Lodha T.D."/>
            <person name="Chintalapati S."/>
            <person name="Chintalapati V.R."/>
            <person name="Sravanthi T."/>
        </authorList>
    </citation>
    <scope>NUCLEOTIDE SEQUENCE [LARGE SCALE GENOMIC DNA]</scope>
    <source>
        <strain evidence="11">JC133</strain>
    </source>
</reference>
<dbReference type="InterPro" id="IPR001901">
    <property type="entry name" value="Translocase_SecE/Sec61-g"/>
</dbReference>
<dbReference type="Gene3D" id="1.20.5.1030">
    <property type="entry name" value="Preprotein translocase secy subunit"/>
    <property type="match status" value="1"/>
</dbReference>
<dbReference type="RefSeq" id="WP_018527796.1">
    <property type="nucleotide sequence ID" value="NZ_LPWH01000117.1"/>
</dbReference>
<evidence type="ECO:0000313" key="10">
    <source>
        <dbReference type="EMBL" id="POQ98745.1"/>
    </source>
</evidence>
<dbReference type="Pfam" id="PF00584">
    <property type="entry name" value="SecE"/>
    <property type="match status" value="1"/>
</dbReference>
<evidence type="ECO:0000256" key="5">
    <source>
        <dbReference type="ARBA" id="ARBA00022927"/>
    </source>
</evidence>
<protein>
    <recommendedName>
        <fullName evidence="9">Protein translocase subunit SecE</fullName>
    </recommendedName>
</protein>
<dbReference type="GO" id="GO:0008320">
    <property type="term" value="F:protein transmembrane transporter activity"/>
    <property type="evidence" value="ECO:0007669"/>
    <property type="project" value="UniProtKB-UniRule"/>
</dbReference>
<evidence type="ECO:0000256" key="8">
    <source>
        <dbReference type="ARBA" id="ARBA00023136"/>
    </source>
</evidence>
<comment type="function">
    <text evidence="9">Essential subunit of the Sec protein translocation channel SecYEG. Clamps together the 2 halves of SecY. May contact the channel plug during translocation.</text>
</comment>
<keyword evidence="4 9" id="KW-0812">Transmembrane</keyword>
<dbReference type="PANTHER" id="PTHR33910:SF1">
    <property type="entry name" value="PROTEIN TRANSLOCASE SUBUNIT SECE"/>
    <property type="match status" value="1"/>
</dbReference>
<keyword evidence="2 9" id="KW-0813">Transport</keyword>
<dbReference type="GO" id="GO:0065002">
    <property type="term" value="P:intracellular protein transmembrane transport"/>
    <property type="evidence" value="ECO:0007669"/>
    <property type="project" value="UniProtKB-UniRule"/>
</dbReference>
<dbReference type="GO" id="GO:0006605">
    <property type="term" value="P:protein targeting"/>
    <property type="evidence" value="ECO:0007669"/>
    <property type="project" value="UniProtKB-UniRule"/>
</dbReference>
<dbReference type="PANTHER" id="PTHR33910">
    <property type="entry name" value="PROTEIN TRANSLOCASE SUBUNIT SECE"/>
    <property type="match status" value="1"/>
</dbReference>
<dbReference type="EMBL" id="LPWH01000117">
    <property type="protein sequence ID" value="POQ98745.1"/>
    <property type="molecule type" value="Genomic_DNA"/>
</dbReference>
<proteinExistence type="inferred from homology"/>
<evidence type="ECO:0000256" key="4">
    <source>
        <dbReference type="ARBA" id="ARBA00022692"/>
    </source>
</evidence>
<keyword evidence="3 9" id="KW-1003">Cell membrane</keyword>
<dbReference type="OrthoDB" id="9799073at2"/>
<keyword evidence="6 9" id="KW-1133">Transmembrane helix</keyword>
<dbReference type="Proteomes" id="UP000237350">
    <property type="component" value="Unassembled WGS sequence"/>
</dbReference>
<keyword evidence="7 9" id="KW-0811">Translocation</keyword>
<evidence type="ECO:0000256" key="9">
    <source>
        <dbReference type="HAMAP-Rule" id="MF_00422"/>
    </source>
</evidence>
<comment type="similarity">
    <text evidence="9">Belongs to the SecE/SEC61-gamma family.</text>
</comment>
<comment type="caution">
    <text evidence="10">The sequence shown here is derived from an EMBL/GenBank/DDBJ whole genome shotgun (WGS) entry which is preliminary data.</text>
</comment>
<gene>
    <name evidence="9" type="primary">secE</name>
    <name evidence="10" type="ORF">AU468_11950</name>
</gene>
<comment type="subunit">
    <text evidence="9">Component of the Sec protein translocase complex. Heterotrimer consisting of SecY, SecE and SecG subunits. The heterotrimers can form oligomers, although 1 heterotrimer is thought to be able to translocate proteins. Interacts with the ribosome. Interacts with SecDF, and other proteins may be involved. Interacts with SecA.</text>
</comment>